<dbReference type="RefSeq" id="WP_246909010.1">
    <property type="nucleotide sequence ID" value="NZ_JALJRB010000013.1"/>
</dbReference>
<dbReference type="EMBL" id="JALJRB010000013">
    <property type="protein sequence ID" value="MCJ8501419.1"/>
    <property type="molecule type" value="Genomic_DNA"/>
</dbReference>
<reference evidence="1" key="1">
    <citation type="submission" date="2022-04" db="EMBL/GenBank/DDBJ databases">
        <title>Desulfatitalea alkaliphila sp. nov., a novel anaerobic sulfate-reducing bacterium isolated from terrestrial mud volcano, Taman Peninsula, Russia.</title>
        <authorList>
            <person name="Khomyakova M.A."/>
            <person name="Merkel A.Y."/>
            <person name="Slobodkin A.I."/>
        </authorList>
    </citation>
    <scope>NUCLEOTIDE SEQUENCE</scope>
    <source>
        <strain evidence="1">M08but</strain>
    </source>
</reference>
<dbReference type="AlphaFoldDB" id="A0AA41UJP2"/>
<evidence type="ECO:0000313" key="1">
    <source>
        <dbReference type="EMBL" id="MCJ8501419.1"/>
    </source>
</evidence>
<organism evidence="1 2">
    <name type="scientific">Desulfatitalea alkaliphila</name>
    <dbReference type="NCBI Taxonomy" id="2929485"/>
    <lineage>
        <taxon>Bacteria</taxon>
        <taxon>Pseudomonadati</taxon>
        <taxon>Thermodesulfobacteriota</taxon>
        <taxon>Desulfobacteria</taxon>
        <taxon>Desulfobacterales</taxon>
        <taxon>Desulfosarcinaceae</taxon>
        <taxon>Desulfatitalea</taxon>
    </lineage>
</organism>
<accession>A0AA41UJP2</accession>
<protein>
    <submittedName>
        <fullName evidence="1">Uncharacterized protein</fullName>
    </submittedName>
</protein>
<proteinExistence type="predicted"/>
<gene>
    <name evidence="1" type="ORF">MRX98_12610</name>
</gene>
<sequence length="119" mass="13289">MLLTDREKEQAVKDVRELIVSSGITATVLRIVPGENLYGSDDQEYSPIGSILVEIVHTPPEDLAGKIDATVSVLPEADVLPEDRLQIETITYRIQTLEEEHFFGVITHQSIKLVKIHGR</sequence>
<comment type="caution">
    <text evidence="1">The sequence shown here is derived from an EMBL/GenBank/DDBJ whole genome shotgun (WGS) entry which is preliminary data.</text>
</comment>
<evidence type="ECO:0000313" key="2">
    <source>
        <dbReference type="Proteomes" id="UP001165427"/>
    </source>
</evidence>
<name>A0AA41UJP2_9BACT</name>
<dbReference type="Proteomes" id="UP001165427">
    <property type="component" value="Unassembled WGS sequence"/>
</dbReference>
<keyword evidence="2" id="KW-1185">Reference proteome</keyword>